<accession>A0A6J5YH65</accession>
<dbReference type="EMBL" id="CAEMXZ010000020">
    <property type="protein sequence ID" value="CAB4322932.1"/>
    <property type="molecule type" value="Genomic_DNA"/>
</dbReference>
<gene>
    <name evidence="2" type="ORF">UFOPK1392_00673</name>
</gene>
<evidence type="ECO:0000256" key="1">
    <source>
        <dbReference type="SAM" id="MobiDB-lite"/>
    </source>
</evidence>
<feature type="region of interest" description="Disordered" evidence="1">
    <location>
        <begin position="1"/>
        <end position="22"/>
    </location>
</feature>
<proteinExistence type="predicted"/>
<feature type="compositionally biased region" description="Low complexity" evidence="1">
    <location>
        <begin position="1"/>
        <end position="16"/>
    </location>
</feature>
<organism evidence="2">
    <name type="scientific">freshwater metagenome</name>
    <dbReference type="NCBI Taxonomy" id="449393"/>
    <lineage>
        <taxon>unclassified sequences</taxon>
        <taxon>metagenomes</taxon>
        <taxon>ecological metagenomes</taxon>
    </lineage>
</organism>
<evidence type="ECO:0000313" key="2">
    <source>
        <dbReference type="EMBL" id="CAB4322932.1"/>
    </source>
</evidence>
<sequence>MSTQPSAPTTHTTHSSLRGRSSESDVLSCELLHQVSSQLRRFHRILDPSGTGPTTCEPTTPALVIVHDEASCPQTASLIECRALTDPDPIASLIGLRAEPSWVIVGIVAGALARSEQPTSDESSCGLVHLLHRSGVSITTIERHEAESIRLGPDPTIRDGRVPDVCRRIFDLATAPAPADMTRFVLDAWLSLVLRSALMRPGLRWPEIEQLSLVHHLVGIPAPASPSTPAGLAGLTRSAAASLDWHRYRAACVALGGCPVSDLTPHAIEWMDTGMFARWSSASLPGTDELLDLLEPVLDPTAFDRLWATISLCHPDRTPEPQPDR</sequence>
<name>A0A6J5YH65_9ZZZZ</name>
<protein>
    <submittedName>
        <fullName evidence="2">Unannotated protein</fullName>
    </submittedName>
</protein>
<dbReference type="AlphaFoldDB" id="A0A6J5YH65"/>
<reference evidence="2" key="1">
    <citation type="submission" date="2020-05" db="EMBL/GenBank/DDBJ databases">
        <authorList>
            <person name="Chiriac C."/>
            <person name="Salcher M."/>
            <person name="Ghai R."/>
            <person name="Kavagutti S V."/>
        </authorList>
    </citation>
    <scope>NUCLEOTIDE SEQUENCE</scope>
</reference>